<evidence type="ECO:0000256" key="4">
    <source>
        <dbReference type="ARBA" id="ARBA00022968"/>
    </source>
</evidence>
<keyword evidence="6" id="KW-1133">Transmembrane helix</keyword>
<comment type="subcellular location">
    <subcellularLocation>
        <location evidence="1">Golgi apparatus membrane</location>
        <topology evidence="1">Single-pass type II membrane protein</topology>
    </subcellularLocation>
</comment>
<feature type="transmembrane region" description="Helical" evidence="6">
    <location>
        <begin position="71"/>
        <end position="93"/>
    </location>
</feature>
<organism evidence="8 9">
    <name type="scientific">Amborella trichopoda</name>
    <dbReference type="NCBI Taxonomy" id="13333"/>
    <lineage>
        <taxon>Eukaryota</taxon>
        <taxon>Viridiplantae</taxon>
        <taxon>Streptophyta</taxon>
        <taxon>Embryophyta</taxon>
        <taxon>Tracheophyta</taxon>
        <taxon>Spermatophyta</taxon>
        <taxon>Magnoliopsida</taxon>
        <taxon>Amborellales</taxon>
        <taxon>Amborellaceae</taxon>
        <taxon>Amborella</taxon>
    </lineage>
</organism>
<dbReference type="eggNOG" id="KOG1021">
    <property type="taxonomic scope" value="Eukaryota"/>
</dbReference>
<keyword evidence="6" id="KW-0812">Transmembrane</keyword>
<evidence type="ECO:0000313" key="9">
    <source>
        <dbReference type="Proteomes" id="UP000017836"/>
    </source>
</evidence>
<keyword evidence="6" id="KW-0472">Membrane</keyword>
<dbReference type="OMA" id="KTEDPRI"/>
<keyword evidence="3" id="KW-0328">Glycosyltransferase</keyword>
<sequence>MVTAQLQPSPPTLQNHSTPTMVDKTLVDLLQASKMAATLHRKRALEARRLAKEPGPLELFPRKLLILPPTVILLVLLYFSVSSTLLSVSLFHVCVSSRKLHVYCLSAATAPISGHHQLYQTFDKGTEASLPSLSQNYSYPIVDSTESRGYQRGETFDKDIKVSLNSLPQNYPAPVAYSAKSSSNQSDHTFNKDIRASLDSFPQNFNTPVAVSAKSSRREENFDKNIKALLPHLHQNSRQPIADTAETKRGSRRDQNIHINPVVEEQMKSLRTLRNHALTRNKTCQGRGIYVYDLPSKFNKDLEDQCEDLIPWTNLCSFFSNKAMGEPIQELGPNWYNTYPYSLELIFHRRMNAHPCRVYDPSHALLFYVPFFAGLNAMKWHYRTNVSNELQDQLGLELVRWLDTKSTWKKNQGKDHAFVLGEVTYNFRRSKNSTWGTNFLELEALQNPTKVLIERHPWHPNDAAIPYPTYFHPRVDQDVKSWQTTASSSKRSKLIAFAAGTREGQVGALRARLMEQCTLADQTCNFLNCSRSGTCEKPERVVSLFMGSEFCLQPPGDSPTRRSVFDALVAGCIPVVFDPFTAYYQYAWHLPEERERWSVYLDGKEVREGRVDVVGVLKGVRREERERMRRFILEEVMPGLVYGAEREGLEGFRDAFDITADALVERARRESGL</sequence>
<proteinExistence type="inferred from homology"/>
<dbReference type="GO" id="GO:0016757">
    <property type="term" value="F:glycosyltransferase activity"/>
    <property type="evidence" value="ECO:0007669"/>
    <property type="project" value="UniProtKB-KW"/>
</dbReference>
<evidence type="ECO:0000256" key="3">
    <source>
        <dbReference type="ARBA" id="ARBA00022676"/>
    </source>
</evidence>
<dbReference type="HOGENOM" id="CLU_012659_1_0_1"/>
<dbReference type="Proteomes" id="UP000017836">
    <property type="component" value="Unassembled WGS sequence"/>
</dbReference>
<dbReference type="Pfam" id="PF03016">
    <property type="entry name" value="Exostosin_GT47"/>
    <property type="match status" value="1"/>
</dbReference>
<dbReference type="InterPro" id="IPR040911">
    <property type="entry name" value="Exostosin_GT47"/>
</dbReference>
<keyword evidence="9" id="KW-1185">Reference proteome</keyword>
<evidence type="ECO:0000259" key="7">
    <source>
        <dbReference type="Pfam" id="PF03016"/>
    </source>
</evidence>
<evidence type="ECO:0000256" key="6">
    <source>
        <dbReference type="SAM" id="Phobius"/>
    </source>
</evidence>
<dbReference type="EMBL" id="KI397142">
    <property type="protein sequence ID" value="ERM96215.1"/>
    <property type="molecule type" value="Genomic_DNA"/>
</dbReference>
<dbReference type="AlphaFoldDB" id="W1NLW7"/>
<feature type="domain" description="Exostosin GT47" evidence="7">
    <location>
        <begin position="284"/>
        <end position="608"/>
    </location>
</feature>
<protein>
    <recommendedName>
        <fullName evidence="7">Exostosin GT47 domain-containing protein</fullName>
    </recommendedName>
</protein>
<keyword evidence="3" id="KW-0808">Transferase</keyword>
<gene>
    <name evidence="8" type="ORF">AMTR_s00001p00122370</name>
</gene>
<dbReference type="GO" id="GO:0000139">
    <property type="term" value="C:Golgi membrane"/>
    <property type="evidence" value="ECO:0007669"/>
    <property type="project" value="UniProtKB-SubCell"/>
</dbReference>
<dbReference type="InterPro" id="IPR004263">
    <property type="entry name" value="Exostosin"/>
</dbReference>
<evidence type="ECO:0000256" key="1">
    <source>
        <dbReference type="ARBA" id="ARBA00004323"/>
    </source>
</evidence>
<dbReference type="Gramene" id="ERM96215">
    <property type="protein sequence ID" value="ERM96215"/>
    <property type="gene ID" value="AMTR_s00001p00122370"/>
</dbReference>
<dbReference type="PANTHER" id="PTHR11062">
    <property type="entry name" value="EXOSTOSIN HEPARAN SULFATE GLYCOSYLTRANSFERASE -RELATED"/>
    <property type="match status" value="1"/>
</dbReference>
<evidence type="ECO:0000256" key="2">
    <source>
        <dbReference type="ARBA" id="ARBA00010271"/>
    </source>
</evidence>
<keyword evidence="5" id="KW-0333">Golgi apparatus</keyword>
<reference evidence="9" key="1">
    <citation type="journal article" date="2013" name="Science">
        <title>The Amborella genome and the evolution of flowering plants.</title>
        <authorList>
            <consortium name="Amborella Genome Project"/>
        </authorList>
    </citation>
    <scope>NUCLEOTIDE SEQUENCE [LARGE SCALE GENOMIC DNA]</scope>
</reference>
<comment type="similarity">
    <text evidence="2">Belongs to the glycosyltransferase 47 family.</text>
</comment>
<name>W1NLW7_AMBTC</name>
<evidence type="ECO:0000313" key="8">
    <source>
        <dbReference type="EMBL" id="ERM96215.1"/>
    </source>
</evidence>
<accession>W1NLW7</accession>
<evidence type="ECO:0000256" key="5">
    <source>
        <dbReference type="ARBA" id="ARBA00023034"/>
    </source>
</evidence>
<dbReference type="PANTHER" id="PTHR11062:SF117">
    <property type="entry name" value="XYLOGLUCAN-SPECIFIC GALACTURONOSYLTRANSFERASE 1"/>
    <property type="match status" value="1"/>
</dbReference>
<keyword evidence="4" id="KW-0735">Signal-anchor</keyword>